<evidence type="ECO:0000313" key="1">
    <source>
        <dbReference type="EMBL" id="SCW54569.1"/>
    </source>
</evidence>
<dbReference type="AlphaFoldDB" id="A0A1G4REE7"/>
<accession>A0A1G4REE7</accession>
<proteinExistence type="predicted"/>
<keyword evidence="2" id="KW-1185">Reference proteome</keyword>
<dbReference type="RefSeq" id="WP_090671391.1">
    <property type="nucleotide sequence ID" value="NZ_FMTT01000014.1"/>
</dbReference>
<sequence>MPDNPFAGETRTVYELDTRDAEAFNRCKNRIHSICTEYLQRPVRVYTVHGHSYEGTIVNIDDHYAYLQMSPEHGRALLPGPYADSFYNPFYSNVILPLVLFDLLAISLIV</sequence>
<dbReference type="OrthoDB" id="2666278at2"/>
<name>A0A1G4REE7_9BACL</name>
<dbReference type="EMBL" id="FMTT01000014">
    <property type="protein sequence ID" value="SCW54569.1"/>
    <property type="molecule type" value="Genomic_DNA"/>
</dbReference>
<reference evidence="2" key="1">
    <citation type="submission" date="2016-10" db="EMBL/GenBank/DDBJ databases">
        <authorList>
            <person name="Varghese N."/>
            <person name="Submissions S."/>
        </authorList>
    </citation>
    <scope>NUCLEOTIDE SEQUENCE [LARGE SCALE GENOMIC DNA]</scope>
    <source>
        <strain evidence="2">CGMCC 1.8946</strain>
    </source>
</reference>
<gene>
    <name evidence="1" type="ORF">SAMN04487970_101472</name>
</gene>
<organism evidence="1 2">
    <name type="scientific">Paenibacillus tianmuensis</name>
    <dbReference type="NCBI Taxonomy" id="624147"/>
    <lineage>
        <taxon>Bacteria</taxon>
        <taxon>Bacillati</taxon>
        <taxon>Bacillota</taxon>
        <taxon>Bacilli</taxon>
        <taxon>Bacillales</taxon>
        <taxon>Paenibacillaceae</taxon>
        <taxon>Paenibacillus</taxon>
    </lineage>
</organism>
<dbReference type="Proteomes" id="UP000198601">
    <property type="component" value="Unassembled WGS sequence"/>
</dbReference>
<protein>
    <submittedName>
        <fullName evidence="1">Uncharacterized protein</fullName>
    </submittedName>
</protein>
<evidence type="ECO:0000313" key="2">
    <source>
        <dbReference type="Proteomes" id="UP000198601"/>
    </source>
</evidence>